<name>A0A0E9XT47_ANGAN</name>
<sequence length="63" mass="7202">MHNLSNSPVLDNFTSALKHCPEQVNSAKNEFYVVMSISYPTRVPSRKVHPTQACFVFCLLTFR</sequence>
<accession>A0A0E9XT47</accession>
<dbReference type="AlphaFoldDB" id="A0A0E9XT47"/>
<protein>
    <submittedName>
        <fullName evidence="1">Uncharacterized protein</fullName>
    </submittedName>
</protein>
<proteinExistence type="predicted"/>
<reference evidence="1" key="1">
    <citation type="submission" date="2014-11" db="EMBL/GenBank/DDBJ databases">
        <authorList>
            <person name="Amaro Gonzalez C."/>
        </authorList>
    </citation>
    <scope>NUCLEOTIDE SEQUENCE</scope>
</reference>
<evidence type="ECO:0000313" key="1">
    <source>
        <dbReference type="EMBL" id="JAI05036.1"/>
    </source>
</evidence>
<reference evidence="1" key="2">
    <citation type="journal article" date="2015" name="Fish Shellfish Immunol.">
        <title>Early steps in the European eel (Anguilla anguilla)-Vibrio vulnificus interaction in the gills: Role of the RtxA13 toxin.</title>
        <authorList>
            <person name="Callol A."/>
            <person name="Pajuelo D."/>
            <person name="Ebbesson L."/>
            <person name="Teles M."/>
            <person name="MacKenzie S."/>
            <person name="Amaro C."/>
        </authorList>
    </citation>
    <scope>NUCLEOTIDE SEQUENCE</scope>
</reference>
<dbReference type="EMBL" id="GBXM01003542">
    <property type="protein sequence ID" value="JAI05036.1"/>
    <property type="molecule type" value="Transcribed_RNA"/>
</dbReference>
<organism evidence="1">
    <name type="scientific">Anguilla anguilla</name>
    <name type="common">European freshwater eel</name>
    <name type="synonym">Muraena anguilla</name>
    <dbReference type="NCBI Taxonomy" id="7936"/>
    <lineage>
        <taxon>Eukaryota</taxon>
        <taxon>Metazoa</taxon>
        <taxon>Chordata</taxon>
        <taxon>Craniata</taxon>
        <taxon>Vertebrata</taxon>
        <taxon>Euteleostomi</taxon>
        <taxon>Actinopterygii</taxon>
        <taxon>Neopterygii</taxon>
        <taxon>Teleostei</taxon>
        <taxon>Anguilliformes</taxon>
        <taxon>Anguillidae</taxon>
        <taxon>Anguilla</taxon>
    </lineage>
</organism>